<dbReference type="SUPFAM" id="SSF50249">
    <property type="entry name" value="Nucleic acid-binding proteins"/>
    <property type="match status" value="1"/>
</dbReference>
<dbReference type="InterPro" id="IPR012340">
    <property type="entry name" value="NA-bd_OB-fold"/>
</dbReference>
<evidence type="ECO:0000256" key="1">
    <source>
        <dbReference type="SAM" id="MobiDB-lite"/>
    </source>
</evidence>
<dbReference type="GO" id="GO:0039693">
    <property type="term" value="P:viral DNA genome replication"/>
    <property type="evidence" value="ECO:0007669"/>
    <property type="project" value="UniProtKB-KW"/>
</dbReference>
<accession>A0A0F9CXB9</accession>
<feature type="region of interest" description="Disordered" evidence="1">
    <location>
        <begin position="1"/>
        <end position="26"/>
    </location>
</feature>
<protein>
    <submittedName>
        <fullName evidence="2">Uncharacterized protein</fullName>
    </submittedName>
</protein>
<reference evidence="2" key="1">
    <citation type="journal article" date="2015" name="Nature">
        <title>Complex archaea that bridge the gap between prokaryotes and eukaryotes.</title>
        <authorList>
            <person name="Spang A."/>
            <person name="Saw J.H."/>
            <person name="Jorgensen S.L."/>
            <person name="Zaremba-Niedzwiedzka K."/>
            <person name="Martijn J."/>
            <person name="Lind A.E."/>
            <person name="van Eijk R."/>
            <person name="Schleper C."/>
            <person name="Guy L."/>
            <person name="Ettema T.J."/>
        </authorList>
    </citation>
    <scope>NUCLEOTIDE SEQUENCE</scope>
</reference>
<gene>
    <name evidence="2" type="ORF">LCGC14_2615340</name>
</gene>
<sequence>MKKKKKSQDHGGFGRTDVGAMKKDTSRSGRLLDKEYWLKEGEKHLLRFLPPKVDGPFYYKYYIHRIPGGEWEICLKYTFEETCAICRMGEQLFRSKIADDVALGRQLYRKVAYICNVVDANNASNGVQVLRFGPRLRDRLCEFFGDPDEAEDEVIDITDAESGAYVRIRTTRSQETGNFRDHLPSIRKTGVGVPYKGWAKDLFDLEELIRGLAKSPDDLKKLLADISGAEFD</sequence>
<dbReference type="EMBL" id="LAZR01044495">
    <property type="protein sequence ID" value="KKL04508.1"/>
    <property type="molecule type" value="Genomic_DNA"/>
</dbReference>
<proteinExistence type="predicted"/>
<feature type="non-terminal residue" evidence="2">
    <location>
        <position position="232"/>
    </location>
</feature>
<dbReference type="GO" id="GO:0003697">
    <property type="term" value="F:single-stranded DNA binding"/>
    <property type="evidence" value="ECO:0007669"/>
    <property type="project" value="InterPro"/>
</dbReference>
<organism evidence="2">
    <name type="scientific">marine sediment metagenome</name>
    <dbReference type="NCBI Taxonomy" id="412755"/>
    <lineage>
        <taxon>unclassified sequences</taxon>
        <taxon>metagenomes</taxon>
        <taxon>ecological metagenomes</taxon>
    </lineage>
</organism>
<dbReference type="InterPro" id="IPR044947">
    <property type="entry name" value="Phage_T4_Gp32_ssDNA-bd_sf"/>
</dbReference>
<dbReference type="AlphaFoldDB" id="A0A0F9CXB9"/>
<evidence type="ECO:0000313" key="2">
    <source>
        <dbReference type="EMBL" id="KKL04508.1"/>
    </source>
</evidence>
<dbReference type="Gene3D" id="3.90.198.10">
    <property type="entry name" value="Replication Fork Single-Stranded Dna Binding Protein"/>
    <property type="match status" value="1"/>
</dbReference>
<name>A0A0F9CXB9_9ZZZZ</name>
<comment type="caution">
    <text evidence="2">The sequence shown here is derived from an EMBL/GenBank/DDBJ whole genome shotgun (WGS) entry which is preliminary data.</text>
</comment>